<proteinExistence type="inferred from homology"/>
<comment type="caution">
    <text evidence="10">The sequence shown here is derived from an EMBL/GenBank/DDBJ whole genome shotgun (WGS) entry which is preliminary data.</text>
</comment>
<accession>A0ABS5QKF7</accession>
<dbReference type="PANTHER" id="PTHR34405">
    <property type="entry name" value="CRISPR-ASSOCIATED ENDORIBONUCLEASE CAS2"/>
    <property type="match status" value="1"/>
</dbReference>
<feature type="binding site" evidence="9">
    <location>
        <position position="18"/>
    </location>
    <ligand>
        <name>Mg(2+)</name>
        <dbReference type="ChEBI" id="CHEBI:18420"/>
        <note>catalytic</note>
    </ligand>
</feature>
<sequence>MRVLRLSNEKMYLSISYDISNTKARNRIVKLLESYGFRVQKSVFEVQLNERQFKILKKQLQKILDRAKKQYPEEHNNVDSIKFYVLSKIGEGSLDGRIDGLGSGYEKIYFEEFMII</sequence>
<keyword evidence="5 9" id="KW-0255">Endonuclease</keyword>
<name>A0ABS5QKF7_9BACT</name>
<evidence type="ECO:0000256" key="7">
    <source>
        <dbReference type="ARBA" id="ARBA00022842"/>
    </source>
</evidence>
<evidence type="ECO:0000256" key="6">
    <source>
        <dbReference type="ARBA" id="ARBA00022801"/>
    </source>
</evidence>
<comment type="cofactor">
    <cofactor evidence="1 9">
        <name>Mg(2+)</name>
        <dbReference type="ChEBI" id="CHEBI:18420"/>
    </cofactor>
</comment>
<organism evidence="10 11">
    <name type="scientific">Candidatus Vampirococcus lugosii</name>
    <dbReference type="NCBI Taxonomy" id="2789015"/>
    <lineage>
        <taxon>Bacteria</taxon>
        <taxon>Candidatus Absconditibacteriota</taxon>
        <taxon>Vampirococcus</taxon>
    </lineage>
</organism>
<keyword evidence="6 9" id="KW-0378">Hydrolase</keyword>
<protein>
    <recommendedName>
        <fullName evidence="9">CRISPR-associated endoribonuclease Cas2</fullName>
        <ecNumber evidence="9">3.1.-.-</ecNumber>
    </recommendedName>
</protein>
<comment type="function">
    <text evidence="9">CRISPR (clustered regularly interspaced short palindromic repeat), is an adaptive immune system that provides protection against mobile genetic elements (viruses, transposable elements and conjugative plasmids). CRISPR clusters contain sequences complementary to antecedent mobile elements and target invading nucleic acids. CRISPR clusters are transcribed and processed into CRISPR RNA (crRNA). Functions as a ssRNA-specific endoribonuclease. Involved in the integration of spacer DNA into the CRISPR cassette.</text>
</comment>
<gene>
    <name evidence="9" type="primary">cas2</name>
    <name evidence="10" type="ORF">VAMP_21n166</name>
</gene>
<evidence type="ECO:0000256" key="4">
    <source>
        <dbReference type="ARBA" id="ARBA00022723"/>
    </source>
</evidence>
<evidence type="ECO:0000256" key="3">
    <source>
        <dbReference type="ARBA" id="ARBA00022722"/>
    </source>
</evidence>
<dbReference type="CDD" id="cd09725">
    <property type="entry name" value="Cas2_I_II_III"/>
    <property type="match status" value="1"/>
</dbReference>
<dbReference type="HAMAP" id="MF_01471">
    <property type="entry name" value="Cas2"/>
    <property type="match status" value="1"/>
</dbReference>
<dbReference type="EMBL" id="JAEDAM010000012">
    <property type="protein sequence ID" value="MBS8121723.1"/>
    <property type="molecule type" value="Genomic_DNA"/>
</dbReference>
<dbReference type="EC" id="3.1.-.-" evidence="9"/>
<dbReference type="Gene3D" id="3.30.70.240">
    <property type="match status" value="1"/>
</dbReference>
<dbReference type="InterPro" id="IPR019199">
    <property type="entry name" value="Virulence_VapD/CRISPR_Cas2"/>
</dbReference>
<evidence type="ECO:0000256" key="8">
    <source>
        <dbReference type="ARBA" id="ARBA00023118"/>
    </source>
</evidence>
<evidence type="ECO:0000313" key="11">
    <source>
        <dbReference type="Proteomes" id="UP000680365"/>
    </source>
</evidence>
<comment type="similarity">
    <text evidence="2 9">Belongs to the CRISPR-associated endoribonuclease Cas2 protein family.</text>
</comment>
<evidence type="ECO:0000313" key="10">
    <source>
        <dbReference type="EMBL" id="MBS8121723.1"/>
    </source>
</evidence>
<evidence type="ECO:0000256" key="1">
    <source>
        <dbReference type="ARBA" id="ARBA00001946"/>
    </source>
</evidence>
<evidence type="ECO:0000256" key="2">
    <source>
        <dbReference type="ARBA" id="ARBA00009959"/>
    </source>
</evidence>
<keyword evidence="8 9" id="KW-0051">Antiviral defense</keyword>
<keyword evidence="11" id="KW-1185">Reference proteome</keyword>
<dbReference type="Pfam" id="PF09827">
    <property type="entry name" value="CRISPR_Cas2"/>
    <property type="match status" value="1"/>
</dbReference>
<keyword evidence="7 9" id="KW-0460">Magnesium</keyword>
<keyword evidence="4 9" id="KW-0479">Metal-binding</keyword>
<dbReference type="SUPFAM" id="SSF143430">
    <property type="entry name" value="TTP0101/SSO1404-like"/>
    <property type="match status" value="1"/>
</dbReference>
<reference evidence="10 11" key="1">
    <citation type="journal article" date="2021" name="Nat. Commun.">
        <title>Reductive evolution and unique predatory mode in the CPR bacterium Vampirococcus lugosii.</title>
        <authorList>
            <person name="Moreira D."/>
            <person name="Zivanovic Y."/>
            <person name="Lopez-Archilla A.I."/>
            <person name="Iniesto M."/>
            <person name="Lopez-Garcia P."/>
        </authorList>
    </citation>
    <scope>NUCLEOTIDE SEQUENCE [LARGE SCALE GENOMIC DNA]</scope>
    <source>
        <strain evidence="10">Chiprana</strain>
    </source>
</reference>
<evidence type="ECO:0000256" key="9">
    <source>
        <dbReference type="HAMAP-Rule" id="MF_01471"/>
    </source>
</evidence>
<dbReference type="InterPro" id="IPR021127">
    <property type="entry name" value="CRISPR_associated_Cas2"/>
</dbReference>
<dbReference type="NCBIfam" id="TIGR01573">
    <property type="entry name" value="cas2"/>
    <property type="match status" value="1"/>
</dbReference>
<keyword evidence="3 9" id="KW-0540">Nuclease</keyword>
<evidence type="ECO:0000256" key="5">
    <source>
        <dbReference type="ARBA" id="ARBA00022759"/>
    </source>
</evidence>
<dbReference type="PANTHER" id="PTHR34405:SF3">
    <property type="entry name" value="CRISPR-ASSOCIATED ENDORIBONUCLEASE CAS2 3"/>
    <property type="match status" value="1"/>
</dbReference>
<dbReference type="RefSeq" id="WP_213348531.1">
    <property type="nucleotide sequence ID" value="NZ_JAEDAM010000012.1"/>
</dbReference>
<comment type="subunit">
    <text evidence="9">Homodimer, forms a heterotetramer with a Cas1 homodimer.</text>
</comment>
<dbReference type="Proteomes" id="UP000680365">
    <property type="component" value="Unassembled WGS sequence"/>
</dbReference>